<dbReference type="FunFam" id="1.20.1110.10:FF:000077">
    <property type="entry name" value="ECA1 (ER-TYPE CA2+-ATPASE 1)"/>
    <property type="match status" value="1"/>
</dbReference>
<evidence type="ECO:0000256" key="8">
    <source>
        <dbReference type="ARBA" id="ARBA00023136"/>
    </source>
</evidence>
<organism evidence="12 13">
    <name type="scientific">Hevea brasiliensis</name>
    <name type="common">Para rubber tree</name>
    <name type="synonym">Siphonia brasiliensis</name>
    <dbReference type="NCBI Taxonomy" id="3981"/>
    <lineage>
        <taxon>Eukaryota</taxon>
        <taxon>Viridiplantae</taxon>
        <taxon>Streptophyta</taxon>
        <taxon>Embryophyta</taxon>
        <taxon>Tracheophyta</taxon>
        <taxon>Spermatophyta</taxon>
        <taxon>Magnoliopsida</taxon>
        <taxon>eudicotyledons</taxon>
        <taxon>Gunneridae</taxon>
        <taxon>Pentapetalae</taxon>
        <taxon>rosids</taxon>
        <taxon>fabids</taxon>
        <taxon>Malpighiales</taxon>
        <taxon>Euphorbiaceae</taxon>
        <taxon>Crotonoideae</taxon>
        <taxon>Micrandreae</taxon>
        <taxon>Hevea</taxon>
    </lineage>
</organism>
<dbReference type="Proteomes" id="UP000467840">
    <property type="component" value="Chromosome 12"/>
</dbReference>
<protein>
    <recommendedName>
        <fullName evidence="11">Cation-transporting P-type ATPase C-terminal domain-containing protein</fullName>
    </recommendedName>
</protein>
<evidence type="ECO:0000256" key="9">
    <source>
        <dbReference type="SAM" id="MobiDB-lite"/>
    </source>
</evidence>
<feature type="region of interest" description="Disordered" evidence="9">
    <location>
        <begin position="1"/>
        <end position="21"/>
    </location>
</feature>
<keyword evidence="3" id="KW-0547">Nucleotide-binding</keyword>
<dbReference type="FunFam" id="3.40.50.1000:FF:000083">
    <property type="entry name" value="Sodium/potassium-transporting ATPase subunit alpha"/>
    <property type="match status" value="1"/>
</dbReference>
<keyword evidence="13" id="KW-1185">Reference proteome</keyword>
<dbReference type="InterPro" id="IPR023298">
    <property type="entry name" value="ATPase_P-typ_TM_dom_sf"/>
</dbReference>
<dbReference type="Pfam" id="PF00689">
    <property type="entry name" value="Cation_ATPase_C"/>
    <property type="match status" value="1"/>
</dbReference>
<dbReference type="NCBIfam" id="TIGR01494">
    <property type="entry name" value="ATPase_P-type"/>
    <property type="match status" value="1"/>
</dbReference>
<feature type="domain" description="Cation-transporting P-type ATPase C-terminal" evidence="11">
    <location>
        <begin position="421"/>
        <end position="645"/>
    </location>
</feature>
<dbReference type="InterPro" id="IPR006068">
    <property type="entry name" value="ATPase_P-typ_cation-transptr_C"/>
</dbReference>
<evidence type="ECO:0000256" key="6">
    <source>
        <dbReference type="ARBA" id="ARBA00022967"/>
    </source>
</evidence>
<evidence type="ECO:0000256" key="1">
    <source>
        <dbReference type="ARBA" id="ARBA00004141"/>
    </source>
</evidence>
<keyword evidence="8 10" id="KW-0472">Membrane</keyword>
<dbReference type="Pfam" id="PF00702">
    <property type="entry name" value="Hydrolase"/>
    <property type="match status" value="1"/>
</dbReference>
<evidence type="ECO:0000256" key="7">
    <source>
        <dbReference type="ARBA" id="ARBA00022989"/>
    </source>
</evidence>
<keyword evidence="4" id="KW-0067">ATP-binding</keyword>
<evidence type="ECO:0000313" key="12">
    <source>
        <dbReference type="EMBL" id="KAF2283377.1"/>
    </source>
</evidence>
<feature type="transmembrane region" description="Helical" evidence="10">
    <location>
        <begin position="407"/>
        <end position="429"/>
    </location>
</feature>
<feature type="transmembrane region" description="Helical" evidence="10">
    <location>
        <begin position="34"/>
        <end position="55"/>
    </location>
</feature>
<dbReference type="Gene3D" id="2.70.150.10">
    <property type="entry name" value="Calcium-transporting ATPase, cytoplasmic transduction domain A"/>
    <property type="match status" value="1"/>
</dbReference>
<evidence type="ECO:0000256" key="4">
    <source>
        <dbReference type="ARBA" id="ARBA00022840"/>
    </source>
</evidence>
<keyword evidence="2 10" id="KW-0812">Transmembrane</keyword>
<evidence type="ECO:0000256" key="2">
    <source>
        <dbReference type="ARBA" id="ARBA00022692"/>
    </source>
</evidence>
<sequence length="666" mass="73206">MNTEIGKVHSQIHEASQNEDDTPLKKKLNEFGELLTMIIGVICALVWLINVKYFLSWEYVDGWPKNFKFSFEKCTYYFEIAVALAVAAIPEGLPAVITTCLALGTRKMAQKNALVRKLPSVETLGCTTVICSDKTEDWPVGRMDSNLQMIAKIAAVCNDASVEQSGQHYVASGMPTEAALKVLVEKMGFPAGLNESSSGHGEVLRCCQLWNKMDQRIATLEFDRDRKSMGVIVNSGTGKKSLLVKDPPRKEVRQAIEDCKAAGIRVMVITGDNKNTAEAICHEIGVFLPYDDISSRSLTGKEFMDHPDQRNHLRQDGGLLFSRAEPRHKQEIVRLLKEDGEVVAMTGDGVNDAPALKLADIGIAMGIAGTEVAKEASDMVLADDNFSTIVAAVGEGRYMISSNIGEVASIFLTAALGIPEGMIPVQLLWVNLVTDGPPATALGFNPPDTDIMKKPPRKSDDSLITPWILFRYLVIGFYVGLATVGVFIIWYTHHTFLFIDLSGDGHSIVTYSQLANWDQCSTWEGFSVSPFKAGSQVFTFDNPCDYFRGGKIKASTLSLSVLVAIEMFNSLNALSEDGSLLTMPPWVNPWLLLAMFVSFGLHFLILYVPFLAQVFGIVPLSLNEWLLVLAVAFPVILIDEVLKFVGRCTSGMRYSGSSRHSKYKAE</sequence>
<comment type="subcellular location">
    <subcellularLocation>
        <location evidence="1">Membrane</location>
        <topology evidence="1">Multi-pass membrane protein</topology>
    </subcellularLocation>
</comment>
<evidence type="ECO:0000256" key="5">
    <source>
        <dbReference type="ARBA" id="ARBA00022842"/>
    </source>
</evidence>
<accession>A0A6A6K3Z6</accession>
<evidence type="ECO:0000256" key="10">
    <source>
        <dbReference type="SAM" id="Phobius"/>
    </source>
</evidence>
<evidence type="ECO:0000259" key="11">
    <source>
        <dbReference type="Pfam" id="PF00689"/>
    </source>
</evidence>
<dbReference type="PRINTS" id="PR00119">
    <property type="entry name" value="CATATPASE"/>
</dbReference>
<evidence type="ECO:0000313" key="13">
    <source>
        <dbReference type="Proteomes" id="UP000467840"/>
    </source>
</evidence>
<dbReference type="SUPFAM" id="SSF81665">
    <property type="entry name" value="Calcium ATPase, transmembrane domain M"/>
    <property type="match status" value="1"/>
</dbReference>
<evidence type="ECO:0000256" key="3">
    <source>
        <dbReference type="ARBA" id="ARBA00022741"/>
    </source>
</evidence>
<dbReference type="SUPFAM" id="SSF56784">
    <property type="entry name" value="HAD-like"/>
    <property type="match status" value="1"/>
</dbReference>
<keyword evidence="5" id="KW-0460">Magnesium</keyword>
<feature type="transmembrane region" description="Helical" evidence="10">
    <location>
        <begin position="625"/>
        <end position="645"/>
    </location>
</feature>
<gene>
    <name evidence="12" type="ORF">GH714_003658</name>
</gene>
<proteinExistence type="predicted"/>
<dbReference type="GO" id="GO:0005524">
    <property type="term" value="F:ATP binding"/>
    <property type="evidence" value="ECO:0007669"/>
    <property type="project" value="UniProtKB-KW"/>
</dbReference>
<dbReference type="InterPro" id="IPR036412">
    <property type="entry name" value="HAD-like_sf"/>
</dbReference>
<dbReference type="Gene3D" id="1.20.1110.10">
    <property type="entry name" value="Calcium-transporting ATPase, transmembrane domain"/>
    <property type="match status" value="2"/>
</dbReference>
<dbReference type="GO" id="GO:0046873">
    <property type="term" value="F:metal ion transmembrane transporter activity"/>
    <property type="evidence" value="ECO:0007669"/>
    <property type="project" value="UniProtKB-ARBA"/>
</dbReference>
<dbReference type="GO" id="GO:0070588">
    <property type="term" value="P:calcium ion transmembrane transport"/>
    <property type="evidence" value="ECO:0007669"/>
    <property type="project" value="UniProtKB-ARBA"/>
</dbReference>
<dbReference type="FunFam" id="1.20.1110.10:FF:000065">
    <property type="entry name" value="Sarcoplasmic/endoplasmic reticulum calcium ATPase 1"/>
    <property type="match status" value="1"/>
</dbReference>
<keyword evidence="6" id="KW-1278">Translocase</keyword>
<feature type="transmembrane region" description="Helical" evidence="10">
    <location>
        <begin position="469"/>
        <end position="491"/>
    </location>
</feature>
<comment type="caution">
    <text evidence="12">The sequence shown here is derived from an EMBL/GenBank/DDBJ whole genome shotgun (WGS) entry which is preliminary data.</text>
</comment>
<feature type="transmembrane region" description="Helical" evidence="10">
    <location>
        <begin position="590"/>
        <end position="610"/>
    </location>
</feature>
<name>A0A6A6K3Z6_HEVBR</name>
<keyword evidence="7 10" id="KW-1133">Transmembrane helix</keyword>
<dbReference type="InterPro" id="IPR001757">
    <property type="entry name" value="P_typ_ATPase"/>
</dbReference>
<dbReference type="AlphaFoldDB" id="A0A6A6K3Z6"/>
<reference evidence="12 13" key="1">
    <citation type="journal article" date="2020" name="Mol. Plant">
        <title>The Chromosome-Based Rubber Tree Genome Provides New Insights into Spurge Genome Evolution and Rubber Biosynthesis.</title>
        <authorList>
            <person name="Liu J."/>
            <person name="Shi C."/>
            <person name="Shi C.C."/>
            <person name="Li W."/>
            <person name="Zhang Q.J."/>
            <person name="Zhang Y."/>
            <person name="Li K."/>
            <person name="Lu H.F."/>
            <person name="Shi C."/>
            <person name="Zhu S.T."/>
            <person name="Xiao Z.Y."/>
            <person name="Nan H."/>
            <person name="Yue Y."/>
            <person name="Zhu X.G."/>
            <person name="Wu Y."/>
            <person name="Hong X.N."/>
            <person name="Fan G.Y."/>
            <person name="Tong Y."/>
            <person name="Zhang D."/>
            <person name="Mao C.L."/>
            <person name="Liu Y.L."/>
            <person name="Hao S.J."/>
            <person name="Liu W.Q."/>
            <person name="Lv M.Q."/>
            <person name="Zhang H.B."/>
            <person name="Liu Y."/>
            <person name="Hu-Tang G.R."/>
            <person name="Wang J.P."/>
            <person name="Wang J.H."/>
            <person name="Sun Y.H."/>
            <person name="Ni S.B."/>
            <person name="Chen W.B."/>
            <person name="Zhang X.C."/>
            <person name="Jiao Y.N."/>
            <person name="Eichler E.E."/>
            <person name="Li G.H."/>
            <person name="Liu X."/>
            <person name="Gao L.Z."/>
        </authorList>
    </citation>
    <scope>NUCLEOTIDE SEQUENCE [LARGE SCALE GENOMIC DNA]</scope>
    <source>
        <strain evidence="13">cv. GT1</strain>
        <tissue evidence="12">Leaf</tissue>
    </source>
</reference>
<dbReference type="SUPFAM" id="SSF81660">
    <property type="entry name" value="Metal cation-transporting ATPase, ATP-binding domain N"/>
    <property type="match status" value="1"/>
</dbReference>
<dbReference type="PANTHER" id="PTHR42861">
    <property type="entry name" value="CALCIUM-TRANSPORTING ATPASE"/>
    <property type="match status" value="1"/>
</dbReference>
<dbReference type="GO" id="GO:0016020">
    <property type="term" value="C:membrane"/>
    <property type="evidence" value="ECO:0007669"/>
    <property type="project" value="UniProtKB-SubCell"/>
</dbReference>
<dbReference type="Gene3D" id="3.40.50.1000">
    <property type="entry name" value="HAD superfamily/HAD-like"/>
    <property type="match status" value="1"/>
</dbReference>
<feature type="transmembrane region" description="Helical" evidence="10">
    <location>
        <begin position="75"/>
        <end position="103"/>
    </location>
</feature>
<dbReference type="GO" id="GO:0016887">
    <property type="term" value="F:ATP hydrolysis activity"/>
    <property type="evidence" value="ECO:0007669"/>
    <property type="project" value="InterPro"/>
</dbReference>
<dbReference type="EMBL" id="JAAGAX010000018">
    <property type="protein sequence ID" value="KAF2283377.1"/>
    <property type="molecule type" value="Genomic_DNA"/>
</dbReference>
<dbReference type="InterPro" id="IPR023214">
    <property type="entry name" value="HAD_sf"/>
</dbReference>
<dbReference type="InterPro" id="IPR023299">
    <property type="entry name" value="ATPase_P-typ_cyto_dom_N"/>
</dbReference>
<dbReference type="Gene3D" id="3.40.1110.10">
    <property type="entry name" value="Calcium-transporting ATPase, cytoplasmic domain N"/>
    <property type="match status" value="1"/>
</dbReference>